<comment type="caution">
    <text evidence="4">The sequence shown here is derived from an EMBL/GenBank/DDBJ whole genome shotgun (WGS) entry which is preliminary data.</text>
</comment>
<dbReference type="Proteomes" id="UP001179952">
    <property type="component" value="Unassembled WGS sequence"/>
</dbReference>
<dbReference type="InterPro" id="IPR008280">
    <property type="entry name" value="Tub_FtsZ_C"/>
</dbReference>
<evidence type="ECO:0000313" key="4">
    <source>
        <dbReference type="EMBL" id="KAK1275259.1"/>
    </source>
</evidence>
<dbReference type="SUPFAM" id="SSF55307">
    <property type="entry name" value="Tubulin C-terminal domain-like"/>
    <property type="match status" value="1"/>
</dbReference>
<reference evidence="4" key="1">
    <citation type="journal article" date="2023" name="Nat. Commun.">
        <title>Diploid and tetraploid genomes of Acorus and the evolution of monocots.</title>
        <authorList>
            <person name="Ma L."/>
            <person name="Liu K.W."/>
            <person name="Li Z."/>
            <person name="Hsiao Y.Y."/>
            <person name="Qi Y."/>
            <person name="Fu T."/>
            <person name="Tang G.D."/>
            <person name="Zhang D."/>
            <person name="Sun W.H."/>
            <person name="Liu D.K."/>
            <person name="Li Y."/>
            <person name="Chen G.Z."/>
            <person name="Liu X.D."/>
            <person name="Liao X.Y."/>
            <person name="Jiang Y.T."/>
            <person name="Yu X."/>
            <person name="Hao Y."/>
            <person name="Huang J."/>
            <person name="Zhao X.W."/>
            <person name="Ke S."/>
            <person name="Chen Y.Y."/>
            <person name="Wu W.L."/>
            <person name="Hsu J.L."/>
            <person name="Lin Y.F."/>
            <person name="Huang M.D."/>
            <person name="Li C.Y."/>
            <person name="Huang L."/>
            <person name="Wang Z.W."/>
            <person name="Zhao X."/>
            <person name="Zhong W.Y."/>
            <person name="Peng D.H."/>
            <person name="Ahmad S."/>
            <person name="Lan S."/>
            <person name="Zhang J.S."/>
            <person name="Tsai W.C."/>
            <person name="Van de Peer Y."/>
            <person name="Liu Z.J."/>
        </authorList>
    </citation>
    <scope>NUCLEOTIDE SEQUENCE</scope>
    <source>
        <strain evidence="4">SCP</strain>
    </source>
</reference>
<organism evidence="4 5">
    <name type="scientific">Acorus gramineus</name>
    <name type="common">Dwarf sweet flag</name>
    <dbReference type="NCBI Taxonomy" id="55184"/>
    <lineage>
        <taxon>Eukaryota</taxon>
        <taxon>Viridiplantae</taxon>
        <taxon>Streptophyta</taxon>
        <taxon>Embryophyta</taxon>
        <taxon>Tracheophyta</taxon>
        <taxon>Spermatophyta</taxon>
        <taxon>Magnoliopsida</taxon>
        <taxon>Liliopsida</taxon>
        <taxon>Acoraceae</taxon>
        <taxon>Acorus</taxon>
    </lineage>
</organism>
<protein>
    <submittedName>
        <fullName evidence="4">Tubulin beta chain</fullName>
    </submittedName>
</protein>
<evidence type="ECO:0000256" key="2">
    <source>
        <dbReference type="ARBA" id="ARBA00023134"/>
    </source>
</evidence>
<evidence type="ECO:0000313" key="5">
    <source>
        <dbReference type="Proteomes" id="UP001179952"/>
    </source>
</evidence>
<dbReference type="AlphaFoldDB" id="A0AAV9BG68"/>
<keyword evidence="1" id="KW-0547">Nucleotide-binding</keyword>
<sequence>MSAWSSTTRPSTTFASGPSNSLNPTFKPPLSFPPVLYALGWIPLSTTKNISHKWHKNSDIHKLAVNLIPFPRLHFFMVGFTS</sequence>
<keyword evidence="2" id="KW-0342">GTP-binding</keyword>
<proteinExistence type="predicted"/>
<dbReference type="EMBL" id="JAUJYN010000003">
    <property type="protein sequence ID" value="KAK1275259.1"/>
    <property type="molecule type" value="Genomic_DNA"/>
</dbReference>
<feature type="region of interest" description="Disordered" evidence="3">
    <location>
        <begin position="1"/>
        <end position="23"/>
    </location>
</feature>
<reference evidence="4" key="2">
    <citation type="submission" date="2023-06" db="EMBL/GenBank/DDBJ databases">
        <authorList>
            <person name="Ma L."/>
            <person name="Liu K.-W."/>
            <person name="Li Z."/>
            <person name="Hsiao Y.-Y."/>
            <person name="Qi Y."/>
            <person name="Fu T."/>
            <person name="Tang G."/>
            <person name="Zhang D."/>
            <person name="Sun W.-H."/>
            <person name="Liu D.-K."/>
            <person name="Li Y."/>
            <person name="Chen G.-Z."/>
            <person name="Liu X.-D."/>
            <person name="Liao X.-Y."/>
            <person name="Jiang Y.-T."/>
            <person name="Yu X."/>
            <person name="Hao Y."/>
            <person name="Huang J."/>
            <person name="Zhao X.-W."/>
            <person name="Ke S."/>
            <person name="Chen Y.-Y."/>
            <person name="Wu W.-L."/>
            <person name="Hsu J.-L."/>
            <person name="Lin Y.-F."/>
            <person name="Huang M.-D."/>
            <person name="Li C.-Y."/>
            <person name="Huang L."/>
            <person name="Wang Z.-W."/>
            <person name="Zhao X."/>
            <person name="Zhong W.-Y."/>
            <person name="Peng D.-H."/>
            <person name="Ahmad S."/>
            <person name="Lan S."/>
            <person name="Zhang J.-S."/>
            <person name="Tsai W.-C."/>
            <person name="Van De Peer Y."/>
            <person name="Liu Z.-J."/>
        </authorList>
    </citation>
    <scope>NUCLEOTIDE SEQUENCE</scope>
    <source>
        <strain evidence="4">SCP</strain>
        <tissue evidence="4">Leaves</tissue>
    </source>
</reference>
<gene>
    <name evidence="4" type="ORF">QJS04_geneDACA011156</name>
</gene>
<evidence type="ECO:0000256" key="1">
    <source>
        <dbReference type="ARBA" id="ARBA00022741"/>
    </source>
</evidence>
<dbReference type="GO" id="GO:0005525">
    <property type="term" value="F:GTP binding"/>
    <property type="evidence" value="ECO:0007669"/>
    <property type="project" value="UniProtKB-KW"/>
</dbReference>
<accession>A0AAV9BG68</accession>
<name>A0AAV9BG68_ACOGR</name>
<evidence type="ECO:0000256" key="3">
    <source>
        <dbReference type="SAM" id="MobiDB-lite"/>
    </source>
</evidence>
<keyword evidence="5" id="KW-1185">Reference proteome</keyword>